<evidence type="ECO:0000259" key="1">
    <source>
        <dbReference type="Pfam" id="PF06202"/>
    </source>
</evidence>
<feature type="domain" description="Glycogen debranching enzyme C-terminal" evidence="1">
    <location>
        <begin position="320"/>
        <end position="668"/>
    </location>
</feature>
<name>A0ABW4Y8V8_9GAMM</name>
<dbReference type="InterPro" id="IPR012341">
    <property type="entry name" value="6hp_glycosidase-like_sf"/>
</dbReference>
<dbReference type="InterPro" id="IPR008928">
    <property type="entry name" value="6-hairpin_glycosidase_sf"/>
</dbReference>
<dbReference type="Pfam" id="PF06202">
    <property type="entry name" value="GDE_C"/>
    <property type="match status" value="1"/>
</dbReference>
<dbReference type="Gene3D" id="1.50.10.10">
    <property type="match status" value="1"/>
</dbReference>
<dbReference type="InterPro" id="IPR032790">
    <property type="entry name" value="GDE_C"/>
</dbReference>
<gene>
    <name evidence="3" type="ORF">ACFSJC_11445</name>
</gene>
<dbReference type="EMBL" id="JBHUHX010000026">
    <property type="protein sequence ID" value="MFD2112455.1"/>
    <property type="molecule type" value="Genomic_DNA"/>
</dbReference>
<dbReference type="SUPFAM" id="SSF48208">
    <property type="entry name" value="Six-hairpin glycosidases"/>
    <property type="match status" value="1"/>
</dbReference>
<accession>A0ABW4Y8V8</accession>
<dbReference type="InterPro" id="IPR010401">
    <property type="entry name" value="AGL/Gdb1"/>
</dbReference>
<evidence type="ECO:0000313" key="3">
    <source>
        <dbReference type="EMBL" id="MFD2112455.1"/>
    </source>
</evidence>
<proteinExistence type="predicted"/>
<keyword evidence="4" id="KW-1185">Reference proteome</keyword>
<comment type="caution">
    <text evidence="3">The sequence shown here is derived from an EMBL/GenBank/DDBJ whole genome shotgun (WGS) entry which is preliminary data.</text>
</comment>
<dbReference type="Pfam" id="PF12439">
    <property type="entry name" value="GDE_N"/>
    <property type="match status" value="1"/>
</dbReference>
<feature type="domain" description="Glycogen debranching enzyme bacterial and archaeal type N-terminal" evidence="2">
    <location>
        <begin position="33"/>
        <end position="252"/>
    </location>
</feature>
<dbReference type="Proteomes" id="UP001597337">
    <property type="component" value="Unassembled WGS sequence"/>
</dbReference>
<protein>
    <submittedName>
        <fullName evidence="3">Amylo-alpha-1,6-glucosidase</fullName>
    </submittedName>
</protein>
<dbReference type="PANTHER" id="PTHR10569">
    <property type="entry name" value="GLYCOGEN DEBRANCHING ENZYME"/>
    <property type="match status" value="1"/>
</dbReference>
<evidence type="ECO:0000313" key="4">
    <source>
        <dbReference type="Proteomes" id="UP001597337"/>
    </source>
</evidence>
<dbReference type="InterPro" id="IPR024742">
    <property type="entry name" value="Glycogen_debranch_N"/>
</dbReference>
<dbReference type="PANTHER" id="PTHR10569:SF2">
    <property type="entry name" value="GLYCOGEN DEBRANCHING ENZYME"/>
    <property type="match status" value="1"/>
</dbReference>
<reference evidence="4" key="1">
    <citation type="journal article" date="2019" name="Int. J. Syst. Evol. Microbiol.">
        <title>The Global Catalogue of Microorganisms (GCM) 10K type strain sequencing project: providing services to taxonomists for standard genome sequencing and annotation.</title>
        <authorList>
            <consortium name="The Broad Institute Genomics Platform"/>
            <consortium name="The Broad Institute Genome Sequencing Center for Infectious Disease"/>
            <person name="Wu L."/>
            <person name="Ma J."/>
        </authorList>
    </citation>
    <scope>NUCLEOTIDE SEQUENCE [LARGE SCALE GENOMIC DNA]</scope>
    <source>
        <strain evidence="4">KACC 12597</strain>
    </source>
</reference>
<evidence type="ECO:0000259" key="2">
    <source>
        <dbReference type="Pfam" id="PF12439"/>
    </source>
</evidence>
<sequence length="680" mass="75754">MNALPPHATSDEPPKPIRFGREICGQLDQAERREWWLTNRRGAYAAGTLAGSLTRRYHGLLVAPVSPPLGRVLVFAKADATLIDGGREWPLFTNRWSEGAIDPAGLMQIESFRLDGRIPTWRYAIGDMRIEQRIWLEQDADRVWIGWRLLTRHHDRNLQLRIDLLVDARNHHCVTQTGQIQPELSLDDGRLRVLHPDRFELGIQAIGGTLCIDSVWIERFDLPIERERGLENRDDHLRIGHAELRLETGTWVGVTAAVGSQRASSLDLEASLQRQLGWDANLIARACSADPVFDQAPDWIRQLLLAADAFLFARPLEGIPDGESVIAGYPWFGDWGRDTMIALPGLTLATGRPESARRILETFARFVDGGMLPNVFPGSGEIPEYNTVDAALWYLEAWRAYLQATGDLSALERVFPTLDDIVRAYRDGTRYGIGMDPIDGLIRAGEPGVQLTWMDAKADDWVVTPRIGKPVEINALWYNGLVAMQDLAVRLGRDPAHYAELAVRTAAGFRRYLKADGNGLIDLLDGPDGNDPSLRPNQIFAVSLSASPLSPEQQASVVAVCGRELLTSYGLRSVAPSHPDYRGSYLGDRRERDGAYHQGTVWGWLLGHYALAEYRVTGDAELALSRLEPMADHLHDAGLGSISEIFDGDPPHTPRGTPLQAWSVACTLEAWWRLRRTPLS</sequence>
<dbReference type="RefSeq" id="WP_386026756.1">
    <property type="nucleotide sequence ID" value="NZ_JBHUHX010000026.1"/>
</dbReference>
<organism evidence="3 4">
    <name type="scientific">Thiorhodococcus fuscus</name>
    <dbReference type="NCBI Taxonomy" id="527200"/>
    <lineage>
        <taxon>Bacteria</taxon>
        <taxon>Pseudomonadati</taxon>
        <taxon>Pseudomonadota</taxon>
        <taxon>Gammaproteobacteria</taxon>
        <taxon>Chromatiales</taxon>
        <taxon>Chromatiaceae</taxon>
        <taxon>Thiorhodococcus</taxon>
    </lineage>
</organism>